<feature type="chain" id="PRO_5039371788" evidence="3">
    <location>
        <begin position="24"/>
        <end position="510"/>
    </location>
</feature>
<dbReference type="SUPFAM" id="SSF53850">
    <property type="entry name" value="Periplasmic binding protein-like II"/>
    <property type="match status" value="1"/>
</dbReference>
<organism evidence="4 5">
    <name type="scientific">Candidatus Alectryocaccomicrobium excrementavium</name>
    <dbReference type="NCBI Taxonomy" id="2840668"/>
    <lineage>
        <taxon>Bacteria</taxon>
        <taxon>Bacillati</taxon>
        <taxon>Bacillota</taxon>
        <taxon>Clostridia</taxon>
        <taxon>Candidatus Alectryocaccomicrobium</taxon>
    </lineage>
</organism>
<dbReference type="InterPro" id="IPR006059">
    <property type="entry name" value="SBP"/>
</dbReference>
<sequence>MKKRIVSCLVLLALCALPLSALAEERETITLTVSGARNSLCASWEDLQMIAGIEERFGIVLECQEYSGEDWQVQKGLLFASGDIPDLFLSAGFSFNEAADYGSQGFLLPLNDLIEQYGENTKAVFEKNPALKRLATSPDGNIYGLIEGSAIPANMANRNWINEQWIENLGLEFPETLDDLYEVLVAFRDQDANQNGDPNDEIPVSGRVLDEIILNALGIPTKTSSGRALYLKDGVPTMIAMDEKYKTYLEIMHQYYEEGLLDSATFVQTGDELNAKIAEGRVGAYTLAAPWLMESEETAWDYRYFGGLTSEWNDEKMIGATSGVNNTIAVAISTSNPYPERTFEMLDWFYSDEGSTYGFIGDENVGWKWDDEATGTWSRVLPEDWTDTDEAYRVGRLVITGMNIYRDADWKLFQPTGNNIWLYDQYTDYAVPYFKDVFPSVVLTEDELDAIAGIETDLESYITDAVVRFVVGEESIEEGWSNFQNTLKNIGAEEYVRVYTQAYERYMGAE</sequence>
<keyword evidence="3" id="KW-0732">Signal</keyword>
<evidence type="ECO:0000313" key="5">
    <source>
        <dbReference type="Proteomes" id="UP000824140"/>
    </source>
</evidence>
<proteinExistence type="inferred from homology"/>
<keyword evidence="2" id="KW-0813">Transport</keyword>
<dbReference type="Pfam" id="PF01547">
    <property type="entry name" value="SBP_bac_1"/>
    <property type="match status" value="1"/>
</dbReference>
<dbReference type="AlphaFoldDB" id="A0A9D1FY98"/>
<evidence type="ECO:0000313" key="4">
    <source>
        <dbReference type="EMBL" id="HIS91627.1"/>
    </source>
</evidence>
<name>A0A9D1FY98_9FIRM</name>
<evidence type="ECO:0000256" key="3">
    <source>
        <dbReference type="SAM" id="SignalP"/>
    </source>
</evidence>
<dbReference type="Proteomes" id="UP000824140">
    <property type="component" value="Unassembled WGS sequence"/>
</dbReference>
<reference evidence="4" key="2">
    <citation type="journal article" date="2021" name="PeerJ">
        <title>Extensive microbial diversity within the chicken gut microbiome revealed by metagenomics and culture.</title>
        <authorList>
            <person name="Gilroy R."/>
            <person name="Ravi A."/>
            <person name="Getino M."/>
            <person name="Pursley I."/>
            <person name="Horton D.L."/>
            <person name="Alikhan N.F."/>
            <person name="Baker D."/>
            <person name="Gharbi K."/>
            <person name="Hall N."/>
            <person name="Watson M."/>
            <person name="Adriaenssens E.M."/>
            <person name="Foster-Nyarko E."/>
            <person name="Jarju S."/>
            <person name="Secka A."/>
            <person name="Antonio M."/>
            <person name="Oren A."/>
            <person name="Chaudhuri R.R."/>
            <person name="La Ragione R."/>
            <person name="Hildebrand F."/>
            <person name="Pallen M.J."/>
        </authorList>
    </citation>
    <scope>NUCLEOTIDE SEQUENCE</scope>
    <source>
        <strain evidence="4">13766</strain>
    </source>
</reference>
<dbReference type="PANTHER" id="PTHR43649:SF29">
    <property type="entry name" value="OSMOPROTECTIVE COMPOUNDS-BINDING PROTEIN GGTB"/>
    <property type="match status" value="1"/>
</dbReference>
<gene>
    <name evidence="4" type="ORF">IAA84_01275</name>
</gene>
<protein>
    <submittedName>
        <fullName evidence="4">Extracellular solute-binding protein</fullName>
    </submittedName>
</protein>
<dbReference type="PANTHER" id="PTHR43649">
    <property type="entry name" value="ARABINOSE-BINDING PROTEIN-RELATED"/>
    <property type="match status" value="1"/>
</dbReference>
<reference evidence="4" key="1">
    <citation type="submission" date="2020-10" db="EMBL/GenBank/DDBJ databases">
        <authorList>
            <person name="Gilroy R."/>
        </authorList>
    </citation>
    <scope>NUCLEOTIDE SEQUENCE</scope>
    <source>
        <strain evidence="4">13766</strain>
    </source>
</reference>
<comment type="similarity">
    <text evidence="1">Belongs to the bacterial solute-binding protein 1 family.</text>
</comment>
<dbReference type="EMBL" id="DVJN01000025">
    <property type="protein sequence ID" value="HIS91627.1"/>
    <property type="molecule type" value="Genomic_DNA"/>
</dbReference>
<evidence type="ECO:0000256" key="2">
    <source>
        <dbReference type="ARBA" id="ARBA00022448"/>
    </source>
</evidence>
<dbReference type="Gene3D" id="3.40.190.10">
    <property type="entry name" value="Periplasmic binding protein-like II"/>
    <property type="match status" value="2"/>
</dbReference>
<feature type="signal peptide" evidence="3">
    <location>
        <begin position="1"/>
        <end position="23"/>
    </location>
</feature>
<accession>A0A9D1FY98</accession>
<dbReference type="InterPro" id="IPR050490">
    <property type="entry name" value="Bact_solute-bd_prot1"/>
</dbReference>
<comment type="caution">
    <text evidence="4">The sequence shown here is derived from an EMBL/GenBank/DDBJ whole genome shotgun (WGS) entry which is preliminary data.</text>
</comment>
<evidence type="ECO:0000256" key="1">
    <source>
        <dbReference type="ARBA" id="ARBA00008520"/>
    </source>
</evidence>